<dbReference type="InterPro" id="IPR000836">
    <property type="entry name" value="PRTase_dom"/>
</dbReference>
<gene>
    <name evidence="4" type="ordered locus">Plav_1736</name>
</gene>
<dbReference type="InterPro" id="IPR029057">
    <property type="entry name" value="PRTase-like"/>
</dbReference>
<dbReference type="PROSITE" id="PS51257">
    <property type="entry name" value="PROKAR_LIPOPROTEIN"/>
    <property type="match status" value="1"/>
</dbReference>
<dbReference type="PANTHER" id="PTHR47505:SF1">
    <property type="entry name" value="DNA UTILIZATION PROTEIN YHGH"/>
    <property type="match status" value="1"/>
</dbReference>
<dbReference type="SUPFAM" id="SSF53271">
    <property type="entry name" value="PRTase-like"/>
    <property type="match status" value="1"/>
</dbReference>
<dbReference type="RefSeq" id="WP_012110648.1">
    <property type="nucleotide sequence ID" value="NC_009719.1"/>
</dbReference>
<evidence type="ECO:0000259" key="2">
    <source>
        <dbReference type="Pfam" id="PF00156"/>
    </source>
</evidence>
<evidence type="ECO:0000313" key="5">
    <source>
        <dbReference type="Proteomes" id="UP000006377"/>
    </source>
</evidence>
<dbReference type="KEGG" id="pla:Plav_1736"/>
<name>A7HTX2_PARL1</name>
<dbReference type="OrthoDB" id="9779910at2"/>
<organism evidence="4 5">
    <name type="scientific">Parvibaculum lavamentivorans (strain DS-1 / DSM 13023 / NCIMB 13966)</name>
    <dbReference type="NCBI Taxonomy" id="402881"/>
    <lineage>
        <taxon>Bacteria</taxon>
        <taxon>Pseudomonadati</taxon>
        <taxon>Pseudomonadota</taxon>
        <taxon>Alphaproteobacteria</taxon>
        <taxon>Hyphomicrobiales</taxon>
        <taxon>Parvibaculaceae</taxon>
        <taxon>Parvibaculum</taxon>
    </lineage>
</organism>
<proteinExistence type="inferred from homology"/>
<dbReference type="STRING" id="402881.Plav_1736"/>
<keyword evidence="4" id="KW-0808">Transferase</keyword>
<keyword evidence="5" id="KW-1185">Reference proteome</keyword>
<dbReference type="GO" id="GO:0016757">
    <property type="term" value="F:glycosyltransferase activity"/>
    <property type="evidence" value="ECO:0007669"/>
    <property type="project" value="UniProtKB-KW"/>
</dbReference>
<evidence type="ECO:0000256" key="1">
    <source>
        <dbReference type="ARBA" id="ARBA00008007"/>
    </source>
</evidence>
<dbReference type="CDD" id="cd06223">
    <property type="entry name" value="PRTases_typeI"/>
    <property type="match status" value="1"/>
</dbReference>
<dbReference type="Proteomes" id="UP000006377">
    <property type="component" value="Chromosome"/>
</dbReference>
<dbReference type="EMBL" id="CP000774">
    <property type="protein sequence ID" value="ABS63355.1"/>
    <property type="molecule type" value="Genomic_DNA"/>
</dbReference>
<feature type="domain" description="Double zinc ribbon" evidence="3">
    <location>
        <begin position="22"/>
        <end position="69"/>
    </location>
</feature>
<dbReference type="eggNOG" id="COG1040">
    <property type="taxonomic scope" value="Bacteria"/>
</dbReference>
<dbReference type="InterPro" id="IPR051910">
    <property type="entry name" value="ComF/GntX_DNA_util-trans"/>
</dbReference>
<protein>
    <submittedName>
        <fullName evidence="4">Phosphoribosyltransferase</fullName>
    </submittedName>
</protein>
<dbReference type="Gene3D" id="3.40.50.2020">
    <property type="match status" value="1"/>
</dbReference>
<dbReference type="HOGENOM" id="CLU_054549_0_0_5"/>
<accession>A7HTX2</accession>
<evidence type="ECO:0000259" key="3">
    <source>
        <dbReference type="Pfam" id="PF18912"/>
    </source>
</evidence>
<dbReference type="AlphaFoldDB" id="A7HTX2"/>
<reference evidence="4 5" key="1">
    <citation type="journal article" date="2011" name="Stand. Genomic Sci.">
        <title>Complete genome sequence of Parvibaculum lavamentivorans type strain (DS-1(T)).</title>
        <authorList>
            <person name="Schleheck D."/>
            <person name="Weiss M."/>
            <person name="Pitluck S."/>
            <person name="Bruce D."/>
            <person name="Land M.L."/>
            <person name="Han S."/>
            <person name="Saunders E."/>
            <person name="Tapia R."/>
            <person name="Detter C."/>
            <person name="Brettin T."/>
            <person name="Han J."/>
            <person name="Woyke T."/>
            <person name="Goodwin L."/>
            <person name="Pennacchio L."/>
            <person name="Nolan M."/>
            <person name="Cook A.M."/>
            <person name="Kjelleberg S."/>
            <person name="Thomas T."/>
        </authorList>
    </citation>
    <scope>NUCLEOTIDE SEQUENCE [LARGE SCALE GENOMIC DNA]</scope>
    <source>
        <strain evidence="5">DS-1 / DSM 13023 / NCIMB 13966</strain>
    </source>
</reference>
<dbReference type="Pfam" id="PF18912">
    <property type="entry name" value="DZR_2"/>
    <property type="match status" value="1"/>
</dbReference>
<dbReference type="PANTHER" id="PTHR47505">
    <property type="entry name" value="DNA UTILIZATION PROTEIN YHGH"/>
    <property type="match status" value="1"/>
</dbReference>
<dbReference type="Pfam" id="PF00156">
    <property type="entry name" value="Pribosyltran"/>
    <property type="match status" value="1"/>
</dbReference>
<sequence>MGLRAGVQRWAEAAKAGFSRVADIVLPPLCLGCGCGLDSHAALCGTCWAGVDFIDRPYCEVTGVPFPYEAGLGAVSAAAIANPPSYARARAVMRYNEGSTRLIHRFKYSDRMEAAPAFALWLVRAGAALLAEADLVVPVPLHKRRLFFRRFNQSAELSRAVARLAGIGCAPELLVRVRATRPQVGLSGDARRRNVAGAFRLAPGVAPLVKDRRIVLIDDVMTTGATAEACARVLTGAGAREVSVLCLARVVPAGGASI</sequence>
<keyword evidence="4" id="KW-0328">Glycosyltransferase</keyword>
<dbReference type="InterPro" id="IPR044005">
    <property type="entry name" value="DZR_2"/>
</dbReference>
<feature type="domain" description="Phosphoribosyltransferase" evidence="2">
    <location>
        <begin position="205"/>
        <end position="248"/>
    </location>
</feature>
<comment type="similarity">
    <text evidence="1">Belongs to the ComF/GntX family.</text>
</comment>
<evidence type="ECO:0000313" key="4">
    <source>
        <dbReference type="EMBL" id="ABS63355.1"/>
    </source>
</evidence>